<protein>
    <recommendedName>
        <fullName evidence="1">CP-type G domain-containing protein</fullName>
    </recommendedName>
</protein>
<dbReference type="InterPro" id="IPR048422">
    <property type="entry name" value="NOA1/YqeH-like_C"/>
</dbReference>
<feature type="domain" description="CP-type G" evidence="1">
    <location>
        <begin position="201"/>
        <end position="398"/>
    </location>
</feature>
<dbReference type="PANTHER" id="PTHR46434:SF1">
    <property type="entry name" value="GENETIC INTERACTOR OF PROHIBITINS 3, MITOCHONDRIAL"/>
    <property type="match status" value="1"/>
</dbReference>
<evidence type="ECO:0000259" key="1">
    <source>
        <dbReference type="PROSITE" id="PS51721"/>
    </source>
</evidence>
<dbReference type="InterPro" id="IPR050896">
    <property type="entry name" value="Mito_lipid_metab_GTPase"/>
</dbReference>
<dbReference type="PANTHER" id="PTHR46434">
    <property type="entry name" value="GENETIC INTERACTOR OF PROHIBITINS 3, MITOCHONDRIAL"/>
    <property type="match status" value="1"/>
</dbReference>
<dbReference type="PROSITE" id="PS51721">
    <property type="entry name" value="G_CP"/>
    <property type="match status" value="1"/>
</dbReference>
<organism evidence="2 3">
    <name type="scientific">Polysphondylium violaceum</name>
    <dbReference type="NCBI Taxonomy" id="133409"/>
    <lineage>
        <taxon>Eukaryota</taxon>
        <taxon>Amoebozoa</taxon>
        <taxon>Evosea</taxon>
        <taxon>Eumycetozoa</taxon>
        <taxon>Dictyostelia</taxon>
        <taxon>Dictyosteliales</taxon>
        <taxon>Dictyosteliaceae</taxon>
        <taxon>Polysphondylium</taxon>
    </lineage>
</organism>
<evidence type="ECO:0000313" key="2">
    <source>
        <dbReference type="EMBL" id="KAF2078357.1"/>
    </source>
</evidence>
<dbReference type="Proteomes" id="UP000695562">
    <property type="component" value="Unassembled WGS sequence"/>
</dbReference>
<dbReference type="SUPFAM" id="SSF52540">
    <property type="entry name" value="P-loop containing nucleoside triphosphate hydrolases"/>
    <property type="match status" value="1"/>
</dbReference>
<evidence type="ECO:0000313" key="3">
    <source>
        <dbReference type="Proteomes" id="UP000695562"/>
    </source>
</evidence>
<dbReference type="Pfam" id="PF21516">
    <property type="entry name" value="YqeH-like_C"/>
    <property type="match status" value="1"/>
</dbReference>
<dbReference type="Pfam" id="PF01926">
    <property type="entry name" value="MMR_HSR1"/>
    <property type="match status" value="1"/>
</dbReference>
<keyword evidence="3" id="KW-1185">Reference proteome</keyword>
<comment type="caution">
    <text evidence="2">The sequence shown here is derived from an EMBL/GenBank/DDBJ whole genome shotgun (WGS) entry which is preliminary data.</text>
</comment>
<dbReference type="EMBL" id="AJWJ01000006">
    <property type="protein sequence ID" value="KAF2078357.1"/>
    <property type="molecule type" value="Genomic_DNA"/>
</dbReference>
<dbReference type="GO" id="GO:0005525">
    <property type="term" value="F:GTP binding"/>
    <property type="evidence" value="ECO:0007669"/>
    <property type="project" value="InterPro"/>
</dbReference>
<dbReference type="InterPro" id="IPR006073">
    <property type="entry name" value="GTP-bd"/>
</dbReference>
<dbReference type="OrthoDB" id="1696305at2759"/>
<dbReference type="InterPro" id="IPR030378">
    <property type="entry name" value="G_CP_dom"/>
</dbReference>
<sequence length="576" mass="65760">MNRIISSISFIKPICKRNVTTLITNSKQLQLPSFSIKYSTTNSSNGSNNDENNVNATVIESESEKKLSSKQRNILKKMDQKTKQKQLKSQNAIDIAFEFDKKSLPRCSGCGTQLQTEKKNNLGYIPESVALRLLSKDNQTTNHHHHVDQNQKDEKDLKEYFNDFKSKFNKNDDEIQICQRCHLLKNHGKISSVNVPVENFRQQLEQLKHMNCVIIKVVDLMDFSGSFVEDFRDVVGNNPVILVANKLDLLPRDIKHQRVEEWIRTKAKEKGLLSIAHVKLLSSTNREGMQSFIIDLEKMRRGRDVFIVGCSNVGKSTFLNSLLEEYKNKVEIKREDTMLESSTPLNRKQLKDIDKMKHTQGPISKATTSVFPGTTLNLVSFPLWDNSNLFDTPGIDSPHQMIKLLNMEELKKLIPKEKVKPTVIHMSSGKTLFLGGLVRIDFEGPISTFTVYVSNKLPVHTTSLRKADDLLHNQHGKLLSPPILPESPTQQERDAHLDRFHFSQIQNFSLVPEKIDFEHTFVDLVISGVGWVSIKCISKKVTPLRLTVHTPSKIDVSIRRPPLIPKTNFFKHQNPQ</sequence>
<gene>
    <name evidence="2" type="ORF">CYY_000341</name>
</gene>
<dbReference type="AlphaFoldDB" id="A0A8J4Q4W0"/>
<name>A0A8J4Q4W0_9MYCE</name>
<dbReference type="CDD" id="cd01855">
    <property type="entry name" value="YqeH"/>
    <property type="match status" value="1"/>
</dbReference>
<reference evidence="2" key="1">
    <citation type="submission" date="2020-01" db="EMBL/GenBank/DDBJ databases">
        <title>Development of genomics and gene disruption for Polysphondylium violaceum indicates a role for the polyketide synthase stlB in stalk morphogenesis.</title>
        <authorList>
            <person name="Narita B."/>
            <person name="Kawabe Y."/>
            <person name="Kin K."/>
            <person name="Saito T."/>
            <person name="Gibbs R."/>
            <person name="Kuspa A."/>
            <person name="Muzny D."/>
            <person name="Queller D."/>
            <person name="Richards S."/>
            <person name="Strassman J."/>
            <person name="Sucgang R."/>
            <person name="Worley K."/>
            <person name="Schaap P."/>
        </authorList>
    </citation>
    <scope>NUCLEOTIDE SEQUENCE</scope>
    <source>
        <strain evidence="2">QSvi11</strain>
    </source>
</reference>
<dbReference type="InterPro" id="IPR027417">
    <property type="entry name" value="P-loop_NTPase"/>
</dbReference>
<dbReference type="Gene3D" id="3.40.50.300">
    <property type="entry name" value="P-loop containing nucleotide triphosphate hydrolases"/>
    <property type="match status" value="1"/>
</dbReference>
<proteinExistence type="predicted"/>
<accession>A0A8J4Q4W0</accession>